<gene>
    <name evidence="13" type="ORF">GOM49_17560</name>
</gene>
<evidence type="ECO:0000256" key="4">
    <source>
        <dbReference type="ARBA" id="ARBA00022449"/>
    </source>
</evidence>
<evidence type="ECO:0000256" key="6">
    <source>
        <dbReference type="ARBA" id="ARBA00022989"/>
    </source>
</evidence>
<keyword evidence="8" id="KW-0406">Ion transport</keyword>
<evidence type="ECO:0000313" key="14">
    <source>
        <dbReference type="Proteomes" id="UP000422764"/>
    </source>
</evidence>
<keyword evidence="10" id="KW-0739">Sodium transport</keyword>
<name>A0A6I6F8C9_9CLOT</name>
<dbReference type="GO" id="GO:1902600">
    <property type="term" value="P:proton transmembrane transport"/>
    <property type="evidence" value="ECO:0007669"/>
    <property type="project" value="InterPro"/>
</dbReference>
<protein>
    <submittedName>
        <fullName evidence="13">Cation:proton antiporter</fullName>
    </submittedName>
</protein>
<proteinExistence type="inferred from homology"/>
<evidence type="ECO:0000256" key="2">
    <source>
        <dbReference type="ARBA" id="ARBA00005551"/>
    </source>
</evidence>
<feature type="transmembrane region" description="Helical" evidence="11">
    <location>
        <begin position="301"/>
        <end position="324"/>
    </location>
</feature>
<dbReference type="GO" id="GO:0006814">
    <property type="term" value="P:sodium ion transport"/>
    <property type="evidence" value="ECO:0007669"/>
    <property type="project" value="UniProtKB-KW"/>
</dbReference>
<feature type="transmembrane region" description="Helical" evidence="11">
    <location>
        <begin position="157"/>
        <end position="180"/>
    </location>
</feature>
<feature type="transmembrane region" description="Helical" evidence="11">
    <location>
        <begin position="86"/>
        <end position="107"/>
    </location>
</feature>
<feature type="transmembrane region" description="Helical" evidence="11">
    <location>
        <begin position="228"/>
        <end position="255"/>
    </location>
</feature>
<reference evidence="13 14" key="1">
    <citation type="submission" date="2019-12" db="EMBL/GenBank/DDBJ databases">
        <title>Genome sequenceing of Clostridium bovifaecis.</title>
        <authorList>
            <person name="Yao Y."/>
        </authorList>
    </citation>
    <scope>NUCLEOTIDE SEQUENCE [LARGE SCALE GENOMIC DNA]</scope>
    <source>
        <strain evidence="13 14">BXX</strain>
    </source>
</reference>
<evidence type="ECO:0000256" key="9">
    <source>
        <dbReference type="ARBA" id="ARBA00023136"/>
    </source>
</evidence>
<keyword evidence="14" id="KW-1185">Reference proteome</keyword>
<evidence type="ECO:0000256" key="3">
    <source>
        <dbReference type="ARBA" id="ARBA00022448"/>
    </source>
</evidence>
<evidence type="ECO:0000256" key="5">
    <source>
        <dbReference type="ARBA" id="ARBA00022692"/>
    </source>
</evidence>
<dbReference type="PANTHER" id="PTHR43562:SF3">
    <property type="entry name" value="SODIUM ION_PROTON EXCHANGER (EUROFUNG)"/>
    <property type="match status" value="1"/>
</dbReference>
<evidence type="ECO:0000256" key="8">
    <source>
        <dbReference type="ARBA" id="ARBA00023065"/>
    </source>
</evidence>
<dbReference type="PANTHER" id="PTHR43562">
    <property type="entry name" value="NAPA-TYPE SODIUM/HYDROGEN ANTIPORTER"/>
    <property type="match status" value="1"/>
</dbReference>
<sequence length="399" mass="42486">MLSVNFLLDLAVILISTKLLGLLTRRIQMPQVVGALLAGIILGPSVLGIVHETDFITKMAELGVIILMFQAGLGTDFNELKKCGKASFIIALIGVIVPLIGGFIVASFFNNDGGIFNITNQKLMENIFMGVVLTATSVSITVETLQELGKLKTSAGIAIMGAAIIDDILGIILLTIATSFNDPSVNIVFALIKILSFFLVAIISGLLFRKIFSILSIRHGPKKRLALFAFSFCLILSFVAEAYFGIADITGAYIAGIIISNTVHSNYVESKIETLSFLLLSPIFFASIGIDTVLKSTSTSLLIFTIVLISIAILTKIIGCGIGAKLCGYGNKSSLQIGVGMISRGEVALIVANKGAAANLLQKQFFAPIITVVIFTTLITPILLKLVFKETISPTHKAA</sequence>
<feature type="domain" description="Cation/H+ exchanger transmembrane" evidence="12">
    <location>
        <begin position="17"/>
        <end position="388"/>
    </location>
</feature>
<dbReference type="InterPro" id="IPR006153">
    <property type="entry name" value="Cation/H_exchanger_TM"/>
</dbReference>
<keyword evidence="4" id="KW-0050">Antiport</keyword>
<keyword evidence="9 11" id="KW-0472">Membrane</keyword>
<evidence type="ECO:0000256" key="7">
    <source>
        <dbReference type="ARBA" id="ARBA00023053"/>
    </source>
</evidence>
<keyword evidence="7" id="KW-0915">Sodium</keyword>
<keyword evidence="5 11" id="KW-0812">Transmembrane</keyword>
<feature type="transmembrane region" description="Helical" evidence="11">
    <location>
        <begin position="127"/>
        <end position="145"/>
    </location>
</feature>
<evidence type="ECO:0000313" key="13">
    <source>
        <dbReference type="EMBL" id="QGU96658.1"/>
    </source>
</evidence>
<organism evidence="13 14">
    <name type="scientific">Clostridium bovifaecis</name>
    <dbReference type="NCBI Taxonomy" id="2184719"/>
    <lineage>
        <taxon>Bacteria</taxon>
        <taxon>Bacillati</taxon>
        <taxon>Bacillota</taxon>
        <taxon>Clostridia</taxon>
        <taxon>Eubacteriales</taxon>
        <taxon>Clostridiaceae</taxon>
        <taxon>Clostridium</taxon>
    </lineage>
</organism>
<dbReference type="Pfam" id="PF00999">
    <property type="entry name" value="Na_H_Exchanger"/>
    <property type="match status" value="1"/>
</dbReference>
<evidence type="ECO:0000256" key="11">
    <source>
        <dbReference type="SAM" id="Phobius"/>
    </source>
</evidence>
<feature type="transmembrane region" description="Helical" evidence="11">
    <location>
        <begin position="32"/>
        <end position="50"/>
    </location>
</feature>
<feature type="transmembrane region" description="Helical" evidence="11">
    <location>
        <begin position="275"/>
        <end position="294"/>
    </location>
</feature>
<feature type="transmembrane region" description="Helical" evidence="11">
    <location>
        <begin position="186"/>
        <end position="208"/>
    </location>
</feature>
<dbReference type="EMBL" id="CP046522">
    <property type="protein sequence ID" value="QGU96658.1"/>
    <property type="molecule type" value="Genomic_DNA"/>
</dbReference>
<feature type="transmembrane region" description="Helical" evidence="11">
    <location>
        <begin position="365"/>
        <end position="388"/>
    </location>
</feature>
<accession>A0A6I6F8C9</accession>
<keyword evidence="3" id="KW-0813">Transport</keyword>
<comment type="similarity">
    <text evidence="2">Belongs to the monovalent cation:proton antiporter 2 (CPA2) transporter (TC 2.A.37) family.</text>
</comment>
<dbReference type="Gene3D" id="1.20.1530.20">
    <property type="match status" value="1"/>
</dbReference>
<comment type="subcellular location">
    <subcellularLocation>
        <location evidence="1">Membrane</location>
        <topology evidence="1">Multi-pass membrane protein</topology>
    </subcellularLocation>
</comment>
<evidence type="ECO:0000256" key="10">
    <source>
        <dbReference type="ARBA" id="ARBA00023201"/>
    </source>
</evidence>
<dbReference type="GO" id="GO:0015297">
    <property type="term" value="F:antiporter activity"/>
    <property type="evidence" value="ECO:0007669"/>
    <property type="project" value="UniProtKB-KW"/>
</dbReference>
<keyword evidence="6 11" id="KW-1133">Transmembrane helix</keyword>
<dbReference type="AlphaFoldDB" id="A0A6I6F8C9"/>
<dbReference type="GO" id="GO:0016020">
    <property type="term" value="C:membrane"/>
    <property type="evidence" value="ECO:0007669"/>
    <property type="project" value="UniProtKB-SubCell"/>
</dbReference>
<dbReference type="InterPro" id="IPR038770">
    <property type="entry name" value="Na+/solute_symporter_sf"/>
</dbReference>
<dbReference type="Proteomes" id="UP000422764">
    <property type="component" value="Chromosome"/>
</dbReference>
<evidence type="ECO:0000259" key="12">
    <source>
        <dbReference type="Pfam" id="PF00999"/>
    </source>
</evidence>
<evidence type="ECO:0000256" key="1">
    <source>
        <dbReference type="ARBA" id="ARBA00004141"/>
    </source>
</evidence>